<evidence type="ECO:0000256" key="3">
    <source>
        <dbReference type="ARBA" id="ARBA00022989"/>
    </source>
</evidence>
<dbReference type="InterPro" id="IPR050186">
    <property type="entry name" value="TPT_transporter"/>
</dbReference>
<name>A0A152A3J7_TIELA</name>
<comment type="caution">
    <text evidence="7">The sequence shown here is derived from an EMBL/GenBank/DDBJ whole genome shotgun (WGS) entry which is preliminary data.</text>
</comment>
<dbReference type="Pfam" id="PF03151">
    <property type="entry name" value="TPT"/>
    <property type="match status" value="1"/>
</dbReference>
<dbReference type="PANTHER" id="PTHR11132">
    <property type="entry name" value="SOLUTE CARRIER FAMILY 35"/>
    <property type="match status" value="1"/>
</dbReference>
<dbReference type="InParanoid" id="A0A152A3J7"/>
<evidence type="ECO:0000256" key="4">
    <source>
        <dbReference type="ARBA" id="ARBA00023136"/>
    </source>
</evidence>
<evidence type="ECO:0000313" key="8">
    <source>
        <dbReference type="Proteomes" id="UP000076078"/>
    </source>
</evidence>
<feature type="transmembrane region" description="Helical" evidence="5">
    <location>
        <begin position="241"/>
        <end position="260"/>
    </location>
</feature>
<organism evidence="7 8">
    <name type="scientific">Tieghemostelium lacteum</name>
    <name type="common">Slime mold</name>
    <name type="synonym">Dictyostelium lacteum</name>
    <dbReference type="NCBI Taxonomy" id="361077"/>
    <lineage>
        <taxon>Eukaryota</taxon>
        <taxon>Amoebozoa</taxon>
        <taxon>Evosea</taxon>
        <taxon>Eumycetozoa</taxon>
        <taxon>Dictyostelia</taxon>
        <taxon>Dictyosteliales</taxon>
        <taxon>Raperosteliaceae</taxon>
        <taxon>Tieghemostelium</taxon>
    </lineage>
</organism>
<dbReference type="FunCoup" id="A0A152A3J7">
    <property type="interactions" value="170"/>
</dbReference>
<feature type="domain" description="Sugar phosphate transporter" evidence="6">
    <location>
        <begin position="60"/>
        <end position="351"/>
    </location>
</feature>
<gene>
    <name evidence="7" type="ORF">DLAC_02645</name>
</gene>
<keyword evidence="8" id="KW-1185">Reference proteome</keyword>
<keyword evidence="4 5" id="KW-0472">Membrane</keyword>
<comment type="subcellular location">
    <subcellularLocation>
        <location evidence="1">Membrane</location>
        <topology evidence="1">Multi-pass membrane protein</topology>
    </subcellularLocation>
</comment>
<feature type="transmembrane region" description="Helical" evidence="5">
    <location>
        <begin position="160"/>
        <end position="178"/>
    </location>
</feature>
<reference evidence="7 8" key="1">
    <citation type="submission" date="2015-12" db="EMBL/GenBank/DDBJ databases">
        <title>Dictyostelia acquired genes for synthesis and detection of signals that induce cell-type specialization by lateral gene transfer from prokaryotes.</title>
        <authorList>
            <person name="Gloeckner G."/>
            <person name="Schaap P."/>
        </authorList>
    </citation>
    <scope>NUCLEOTIDE SEQUENCE [LARGE SCALE GENOMIC DNA]</scope>
    <source>
        <strain evidence="7 8">TK</strain>
    </source>
</reference>
<feature type="transmembrane region" description="Helical" evidence="5">
    <location>
        <begin position="59"/>
        <end position="82"/>
    </location>
</feature>
<evidence type="ECO:0000313" key="7">
    <source>
        <dbReference type="EMBL" id="KYR00621.1"/>
    </source>
</evidence>
<keyword evidence="3 5" id="KW-1133">Transmembrane helix</keyword>
<dbReference type="OMA" id="IHAVLIK"/>
<keyword evidence="2 5" id="KW-0812">Transmembrane</keyword>
<feature type="transmembrane region" description="Helical" evidence="5">
    <location>
        <begin position="280"/>
        <end position="299"/>
    </location>
</feature>
<dbReference type="AlphaFoldDB" id="A0A152A3J7"/>
<protein>
    <submittedName>
        <fullName evidence="7">GDP-fucose transporter 1</fullName>
    </submittedName>
</protein>
<dbReference type="STRING" id="361077.A0A152A3J7"/>
<dbReference type="EMBL" id="LODT01000013">
    <property type="protein sequence ID" value="KYR00621.1"/>
    <property type="molecule type" value="Genomic_DNA"/>
</dbReference>
<feature type="transmembrane region" description="Helical" evidence="5">
    <location>
        <begin position="334"/>
        <end position="353"/>
    </location>
</feature>
<dbReference type="InterPro" id="IPR004853">
    <property type="entry name" value="Sugar_P_trans_dom"/>
</dbReference>
<dbReference type="OrthoDB" id="5547497at2759"/>
<feature type="transmembrane region" description="Helical" evidence="5">
    <location>
        <begin position="94"/>
        <end position="114"/>
    </location>
</feature>
<evidence type="ECO:0000256" key="1">
    <source>
        <dbReference type="ARBA" id="ARBA00004141"/>
    </source>
</evidence>
<evidence type="ECO:0000256" key="2">
    <source>
        <dbReference type="ARBA" id="ARBA00022692"/>
    </source>
</evidence>
<evidence type="ECO:0000256" key="5">
    <source>
        <dbReference type="SAM" id="Phobius"/>
    </source>
</evidence>
<sequence length="360" mass="40776">MDTKGKEDEISLLNQHDAEIDIDDSQENRTFSIPHNKNIILPQPTPTTNVKTESSTSTIITVISFYFIISISLVFLNKILMADLKFEYPLFITWYQQIVSFVAIYIMSSISPYFPSLSFLPPFEFKTATASKVLPLTVVLTCMIIFNNLCLEYVEVSFYQVARSLTICFSLLLTYVILKTKTSSKATLACGIVFFGFLLGSIGEVNFSWLGIIFGLFSSFFVALYSIYVKRVLPVCDGNEWKLSIYNTALSIIIIMPLIFISGEGSTIFEQEVFYTSKFWIYMTIAGVFGYLISISIFMQIKHTSPLTNTISGTVKACVQTILAVMVWNNPISFENFIGIVLVIGGSFWYSYVRYMEMKK</sequence>
<feature type="transmembrane region" description="Helical" evidence="5">
    <location>
        <begin position="209"/>
        <end position="229"/>
    </location>
</feature>
<accession>A0A152A3J7</accession>
<dbReference type="GO" id="GO:0016020">
    <property type="term" value="C:membrane"/>
    <property type="evidence" value="ECO:0007669"/>
    <property type="project" value="UniProtKB-SubCell"/>
</dbReference>
<proteinExistence type="predicted"/>
<feature type="transmembrane region" description="Helical" evidence="5">
    <location>
        <begin position="185"/>
        <end position="203"/>
    </location>
</feature>
<dbReference type="Proteomes" id="UP000076078">
    <property type="component" value="Unassembled WGS sequence"/>
</dbReference>
<evidence type="ECO:0000259" key="6">
    <source>
        <dbReference type="Pfam" id="PF03151"/>
    </source>
</evidence>
<feature type="transmembrane region" description="Helical" evidence="5">
    <location>
        <begin position="134"/>
        <end position="154"/>
    </location>
</feature>